<feature type="compositionally biased region" description="Pro residues" evidence="1">
    <location>
        <begin position="93"/>
        <end position="105"/>
    </location>
</feature>
<feature type="non-terminal residue" evidence="2">
    <location>
        <position position="1"/>
    </location>
</feature>
<evidence type="ECO:0000313" key="2">
    <source>
        <dbReference type="EMBL" id="CAH2293203.1"/>
    </source>
</evidence>
<accession>A0AAD1W4E5</accession>
<feature type="compositionally biased region" description="Polar residues" evidence="1">
    <location>
        <begin position="58"/>
        <end position="76"/>
    </location>
</feature>
<dbReference type="EMBL" id="OW240916">
    <property type="protein sequence ID" value="CAH2293203.1"/>
    <property type="molecule type" value="Genomic_DNA"/>
</dbReference>
<sequence length="167" mass="18398">MGHTYRTCPEAQHNVESIWSQEPVEMDSAGLGVQVASSSTRPISGTRVYLPQQQPILPSVSVTSQDPGKATSSRPLTKSVRRERTTSTAIMAPPRPPPPRPPPPKFSTVKVTPTEKSPDARPLDAQSLEWSTVKGKKPPPPRPRRCPHPGRSPYPLRRNPRKGEIHL</sequence>
<evidence type="ECO:0000256" key="1">
    <source>
        <dbReference type="SAM" id="MobiDB-lite"/>
    </source>
</evidence>
<reference evidence="2" key="1">
    <citation type="submission" date="2022-03" db="EMBL/GenBank/DDBJ databases">
        <authorList>
            <person name="Alioto T."/>
            <person name="Alioto T."/>
            <person name="Gomez Garrido J."/>
        </authorList>
    </citation>
    <scope>NUCLEOTIDE SEQUENCE</scope>
</reference>
<name>A0AAD1W4E5_PELCU</name>
<evidence type="ECO:0000313" key="3">
    <source>
        <dbReference type="Proteomes" id="UP001295444"/>
    </source>
</evidence>
<dbReference type="AlphaFoldDB" id="A0AAD1W4E5"/>
<organism evidence="2 3">
    <name type="scientific">Pelobates cultripes</name>
    <name type="common">Western spadefoot toad</name>
    <dbReference type="NCBI Taxonomy" id="61616"/>
    <lineage>
        <taxon>Eukaryota</taxon>
        <taxon>Metazoa</taxon>
        <taxon>Chordata</taxon>
        <taxon>Craniata</taxon>
        <taxon>Vertebrata</taxon>
        <taxon>Euteleostomi</taxon>
        <taxon>Amphibia</taxon>
        <taxon>Batrachia</taxon>
        <taxon>Anura</taxon>
        <taxon>Pelobatoidea</taxon>
        <taxon>Pelobatidae</taxon>
        <taxon>Pelobates</taxon>
    </lineage>
</organism>
<proteinExistence type="predicted"/>
<protein>
    <submittedName>
        <fullName evidence="2">Uncharacterized protein</fullName>
    </submittedName>
</protein>
<gene>
    <name evidence="2" type="ORF">PECUL_23A020359</name>
</gene>
<dbReference type="Proteomes" id="UP001295444">
    <property type="component" value="Chromosome 05"/>
</dbReference>
<feature type="compositionally biased region" description="Basic residues" evidence="1">
    <location>
        <begin position="134"/>
        <end position="148"/>
    </location>
</feature>
<keyword evidence="3" id="KW-1185">Reference proteome</keyword>
<feature type="region of interest" description="Disordered" evidence="1">
    <location>
        <begin position="58"/>
        <end position="167"/>
    </location>
</feature>